<dbReference type="Pfam" id="PF13857">
    <property type="entry name" value="Ank_5"/>
    <property type="match status" value="1"/>
</dbReference>
<dbReference type="Proteomes" id="UP001303647">
    <property type="component" value="Unassembled WGS sequence"/>
</dbReference>
<dbReference type="PANTHER" id="PTHR24198:SF165">
    <property type="entry name" value="ANKYRIN REPEAT-CONTAINING PROTEIN-RELATED"/>
    <property type="match status" value="1"/>
</dbReference>
<reference evidence="5" key="2">
    <citation type="submission" date="2023-05" db="EMBL/GenBank/DDBJ databases">
        <authorList>
            <consortium name="Lawrence Berkeley National Laboratory"/>
            <person name="Steindorff A."/>
            <person name="Hensen N."/>
            <person name="Bonometti L."/>
            <person name="Westerberg I."/>
            <person name="Brannstrom I.O."/>
            <person name="Guillou S."/>
            <person name="Cros-Aarteil S."/>
            <person name="Calhoun S."/>
            <person name="Haridas S."/>
            <person name="Kuo A."/>
            <person name="Mondo S."/>
            <person name="Pangilinan J."/>
            <person name="Riley R."/>
            <person name="Labutti K."/>
            <person name="Andreopoulos B."/>
            <person name="Lipzen A."/>
            <person name="Chen C."/>
            <person name="Yanf M."/>
            <person name="Daum C."/>
            <person name="Ng V."/>
            <person name="Clum A."/>
            <person name="Ohm R."/>
            <person name="Martin F."/>
            <person name="Silar P."/>
            <person name="Natvig D."/>
            <person name="Lalanne C."/>
            <person name="Gautier V."/>
            <person name="Ament-Velasquez S.L."/>
            <person name="Kruys A."/>
            <person name="Hutchinson M.I."/>
            <person name="Powell A.J."/>
            <person name="Barry K."/>
            <person name="Miller A.N."/>
            <person name="Grigoriev I.V."/>
            <person name="Debuchy R."/>
            <person name="Gladieux P."/>
            <person name="Thoren M.H."/>
            <person name="Johannesson H."/>
        </authorList>
    </citation>
    <scope>NUCLEOTIDE SEQUENCE</scope>
    <source>
        <strain evidence="5">CBS 359.72</strain>
    </source>
</reference>
<dbReference type="SMART" id="SM00248">
    <property type="entry name" value="ANK"/>
    <property type="match status" value="10"/>
</dbReference>
<keyword evidence="6" id="KW-1185">Reference proteome</keyword>
<dbReference type="PRINTS" id="PR01415">
    <property type="entry name" value="ANKYRIN"/>
</dbReference>
<feature type="repeat" description="ANK" evidence="3">
    <location>
        <begin position="227"/>
        <end position="259"/>
    </location>
</feature>
<dbReference type="AlphaFoldDB" id="A0AAN7HSF5"/>
<dbReference type="EMBL" id="MU857619">
    <property type="protein sequence ID" value="KAK4249858.1"/>
    <property type="molecule type" value="Genomic_DNA"/>
</dbReference>
<sequence length="639" mass="70082">MASITLYTTTICIKQFLQDLANAPAVLRRLSNDCELALHLLRDAKSRIDRRRHLEDDENAYRGIQVLLRRTVQGVFPLCLELRKEIATLSRAPTTRFEKSIRRIRQPLYVRRLNNLHSSIHSMLENIQRLEHASNAGMLDRIYERLLSIQSHPQDPSPSMQAQSAYRRESSAASLQSSLSLATFKLPFEDTGPGALVWAIRQKELDEVKMVLEFMEVNPNFIVPGDKGESPLHLAASLGQEGIVESLLRNGADINARDARNWSVLRSTCNDGDADHPDTVRILLDWGADPNESWLSGRTPLWYLAWHSRSPRTFALLISCGAHVVNHECYGDPIRPTALWAAVSNGKLESARELLEAGASPHVRDNTGGTLLHQASARPDADELASLLLQYGADPAATDRDGCQPIHRVAKAGRSKLVRSLLATGRVAADACDNSGITALMCAAGAGAERLVRCLVAEFGADVWAEDALGNDAFYYAAEAGYVSVAAYLLGASWRARSRRPDARENRMGGGRGRGDAESETDNGEPQRNEGEESANETNSDTIGENAPDTGLENHACRSMETPTERDINKRNQSRRTALYAAAKAGRRDMVKWLLGQGADPNLVMDENMPGLNGPVTLAAIADAAGHKEIANLIRRAQV</sequence>
<evidence type="ECO:0000313" key="5">
    <source>
        <dbReference type="EMBL" id="KAK4249858.1"/>
    </source>
</evidence>
<dbReference type="SUPFAM" id="SSF48403">
    <property type="entry name" value="Ankyrin repeat"/>
    <property type="match status" value="2"/>
</dbReference>
<feature type="region of interest" description="Disordered" evidence="4">
    <location>
        <begin position="499"/>
        <end position="569"/>
    </location>
</feature>
<evidence type="ECO:0000256" key="3">
    <source>
        <dbReference type="PROSITE-ProRule" id="PRU00023"/>
    </source>
</evidence>
<organism evidence="5 6">
    <name type="scientific">Corynascus novoguineensis</name>
    <dbReference type="NCBI Taxonomy" id="1126955"/>
    <lineage>
        <taxon>Eukaryota</taxon>
        <taxon>Fungi</taxon>
        <taxon>Dikarya</taxon>
        <taxon>Ascomycota</taxon>
        <taxon>Pezizomycotina</taxon>
        <taxon>Sordariomycetes</taxon>
        <taxon>Sordariomycetidae</taxon>
        <taxon>Sordariales</taxon>
        <taxon>Chaetomiaceae</taxon>
        <taxon>Corynascus</taxon>
    </lineage>
</organism>
<feature type="compositionally biased region" description="Basic and acidic residues" evidence="4">
    <location>
        <begin position="555"/>
        <end position="569"/>
    </location>
</feature>
<dbReference type="PROSITE" id="PS50297">
    <property type="entry name" value="ANK_REP_REGION"/>
    <property type="match status" value="3"/>
</dbReference>
<comment type="caution">
    <text evidence="5">The sequence shown here is derived from an EMBL/GenBank/DDBJ whole genome shotgun (WGS) entry which is preliminary data.</text>
</comment>
<feature type="repeat" description="ANK" evidence="3">
    <location>
        <begin position="337"/>
        <end position="366"/>
    </location>
</feature>
<gene>
    <name evidence="5" type="ORF">C7999DRAFT_29727</name>
</gene>
<protein>
    <submittedName>
        <fullName evidence="5">Ankyrin repeat-containing domain protein</fullName>
    </submittedName>
</protein>
<evidence type="ECO:0000256" key="1">
    <source>
        <dbReference type="ARBA" id="ARBA00022737"/>
    </source>
</evidence>
<dbReference type="InterPro" id="IPR002110">
    <property type="entry name" value="Ankyrin_rpt"/>
</dbReference>
<dbReference type="PROSITE" id="PS50088">
    <property type="entry name" value="ANK_REPEAT"/>
    <property type="match status" value="4"/>
</dbReference>
<dbReference type="Gene3D" id="1.25.40.20">
    <property type="entry name" value="Ankyrin repeat-containing domain"/>
    <property type="match status" value="2"/>
</dbReference>
<dbReference type="PANTHER" id="PTHR24198">
    <property type="entry name" value="ANKYRIN REPEAT AND PROTEIN KINASE DOMAIN-CONTAINING PROTEIN"/>
    <property type="match status" value="1"/>
</dbReference>
<keyword evidence="2 3" id="KW-0040">ANK repeat</keyword>
<proteinExistence type="predicted"/>
<feature type="repeat" description="ANK" evidence="3">
    <location>
        <begin position="367"/>
        <end position="400"/>
    </location>
</feature>
<keyword evidence="1" id="KW-0677">Repeat</keyword>
<evidence type="ECO:0000313" key="6">
    <source>
        <dbReference type="Proteomes" id="UP001303647"/>
    </source>
</evidence>
<feature type="repeat" description="ANK" evidence="3">
    <location>
        <begin position="574"/>
        <end position="606"/>
    </location>
</feature>
<accession>A0AAN7HSF5</accession>
<dbReference type="Pfam" id="PF12796">
    <property type="entry name" value="Ank_2"/>
    <property type="match status" value="3"/>
</dbReference>
<evidence type="ECO:0000256" key="2">
    <source>
        <dbReference type="ARBA" id="ARBA00023043"/>
    </source>
</evidence>
<name>A0AAN7HSF5_9PEZI</name>
<feature type="compositionally biased region" description="Basic and acidic residues" evidence="4">
    <location>
        <begin position="499"/>
        <end position="517"/>
    </location>
</feature>
<evidence type="ECO:0000256" key="4">
    <source>
        <dbReference type="SAM" id="MobiDB-lite"/>
    </source>
</evidence>
<dbReference type="InterPro" id="IPR036770">
    <property type="entry name" value="Ankyrin_rpt-contain_sf"/>
</dbReference>
<reference evidence="5" key="1">
    <citation type="journal article" date="2023" name="Mol. Phylogenet. Evol.">
        <title>Genome-scale phylogeny and comparative genomics of the fungal order Sordariales.</title>
        <authorList>
            <person name="Hensen N."/>
            <person name="Bonometti L."/>
            <person name="Westerberg I."/>
            <person name="Brannstrom I.O."/>
            <person name="Guillou S."/>
            <person name="Cros-Aarteil S."/>
            <person name="Calhoun S."/>
            <person name="Haridas S."/>
            <person name="Kuo A."/>
            <person name="Mondo S."/>
            <person name="Pangilinan J."/>
            <person name="Riley R."/>
            <person name="LaButti K."/>
            <person name="Andreopoulos B."/>
            <person name="Lipzen A."/>
            <person name="Chen C."/>
            <person name="Yan M."/>
            <person name="Daum C."/>
            <person name="Ng V."/>
            <person name="Clum A."/>
            <person name="Steindorff A."/>
            <person name="Ohm R.A."/>
            <person name="Martin F."/>
            <person name="Silar P."/>
            <person name="Natvig D.O."/>
            <person name="Lalanne C."/>
            <person name="Gautier V."/>
            <person name="Ament-Velasquez S.L."/>
            <person name="Kruys A."/>
            <person name="Hutchinson M.I."/>
            <person name="Powell A.J."/>
            <person name="Barry K."/>
            <person name="Miller A.N."/>
            <person name="Grigoriev I.V."/>
            <person name="Debuchy R."/>
            <person name="Gladieux P."/>
            <person name="Hiltunen Thoren M."/>
            <person name="Johannesson H."/>
        </authorList>
    </citation>
    <scope>NUCLEOTIDE SEQUENCE</scope>
    <source>
        <strain evidence="5">CBS 359.72</strain>
    </source>
</reference>